<sequence>MTTMRQSIFWNRVTRVLLYLAIAGLFILVVFPFYWMIVTSLQPQDAVFNVPPQFWPRHATFQNYIDAWNSAPWLRYFGNTLFVAVAATLISLVTSSLAAFAFACIDFRGKEVLFNLVLSVMMIPAATTLIPNFLIIRTLGWYDKFYALIIPFAASVFGIFLLRQYFMSMPKELWEAAQIDGASRLRYFRSIALPLAKPAIVTIAINSFLGSWTSFLWPTVMTQSQNKQLIEVALNAFLGEKGQQWSQLAAASVFTTIPIVILFFFVQRQFIEGIGGGGIKG</sequence>
<feature type="transmembrane region" description="Helical" evidence="7">
    <location>
        <begin position="112"/>
        <end position="133"/>
    </location>
</feature>
<evidence type="ECO:0000313" key="12">
    <source>
        <dbReference type="Proteomes" id="UP000266042"/>
    </source>
</evidence>
<evidence type="ECO:0000256" key="7">
    <source>
        <dbReference type="RuleBase" id="RU363032"/>
    </source>
</evidence>
<gene>
    <name evidence="10" type="ORF">SMC2_01220</name>
    <name evidence="9" type="ORF">SMC3_00840</name>
</gene>
<dbReference type="EMBL" id="QXIW01000004">
    <property type="protein sequence ID" value="RIE14935.1"/>
    <property type="molecule type" value="Genomic_DNA"/>
</dbReference>
<dbReference type="Proteomes" id="UP000265724">
    <property type="component" value="Unassembled WGS sequence"/>
</dbReference>
<dbReference type="InterPro" id="IPR000515">
    <property type="entry name" value="MetI-like"/>
</dbReference>
<dbReference type="SUPFAM" id="SSF161098">
    <property type="entry name" value="MetI-like"/>
    <property type="match status" value="1"/>
</dbReference>
<organism evidence="9 12">
    <name type="scientific">Candidatus Cryosericum hinesii</name>
    <dbReference type="NCBI Taxonomy" id="2290915"/>
    <lineage>
        <taxon>Bacteria</taxon>
        <taxon>Pseudomonadati</taxon>
        <taxon>Caldisericota/Cryosericota group</taxon>
        <taxon>Candidatus Cryosericota</taxon>
        <taxon>Candidatus Cryosericia</taxon>
        <taxon>Candidatus Cryosericales</taxon>
        <taxon>Candidatus Cryosericaceae</taxon>
        <taxon>Candidatus Cryosericum</taxon>
    </lineage>
</organism>
<dbReference type="AlphaFoldDB" id="A0A398DIF3"/>
<dbReference type="GO" id="GO:0055085">
    <property type="term" value="P:transmembrane transport"/>
    <property type="evidence" value="ECO:0007669"/>
    <property type="project" value="InterPro"/>
</dbReference>
<keyword evidence="11" id="KW-1185">Reference proteome</keyword>
<evidence type="ECO:0000313" key="9">
    <source>
        <dbReference type="EMBL" id="RIE14935.1"/>
    </source>
</evidence>
<evidence type="ECO:0000259" key="8">
    <source>
        <dbReference type="PROSITE" id="PS50928"/>
    </source>
</evidence>
<keyword evidence="2 7" id="KW-0813">Transport</keyword>
<feature type="transmembrane region" description="Helical" evidence="7">
    <location>
        <begin position="187"/>
        <end position="209"/>
    </location>
</feature>
<proteinExistence type="inferred from homology"/>
<dbReference type="PROSITE" id="PS50928">
    <property type="entry name" value="ABC_TM1"/>
    <property type="match status" value="1"/>
</dbReference>
<feature type="domain" description="ABC transmembrane type-1" evidence="8">
    <location>
        <begin position="77"/>
        <end position="266"/>
    </location>
</feature>
<evidence type="ECO:0000256" key="2">
    <source>
        <dbReference type="ARBA" id="ARBA00022448"/>
    </source>
</evidence>
<evidence type="ECO:0000256" key="5">
    <source>
        <dbReference type="ARBA" id="ARBA00022989"/>
    </source>
</evidence>
<dbReference type="CDD" id="cd06261">
    <property type="entry name" value="TM_PBP2"/>
    <property type="match status" value="1"/>
</dbReference>
<comment type="caution">
    <text evidence="9">The sequence shown here is derived from an EMBL/GenBank/DDBJ whole genome shotgun (WGS) entry which is preliminary data.</text>
</comment>
<evidence type="ECO:0000256" key="1">
    <source>
        <dbReference type="ARBA" id="ARBA00004651"/>
    </source>
</evidence>
<evidence type="ECO:0000256" key="4">
    <source>
        <dbReference type="ARBA" id="ARBA00022692"/>
    </source>
</evidence>
<evidence type="ECO:0000313" key="10">
    <source>
        <dbReference type="EMBL" id="RIE15301.1"/>
    </source>
</evidence>
<reference evidence="11 12" key="1">
    <citation type="submission" date="2018-09" db="EMBL/GenBank/DDBJ databases">
        <title>Discovery and Ecogenomic Context for Candidatus Cryosericales, a Global Caldiserica Order Active in Thawing Permafrost.</title>
        <authorList>
            <person name="Martinez M.A."/>
            <person name="Woodcroft B.J."/>
            <person name="Ignacio Espinoza J.C."/>
            <person name="Zayed A."/>
            <person name="Singleton C.M."/>
            <person name="Boyd J."/>
            <person name="Li Y.-F."/>
            <person name="Purvine S."/>
            <person name="Maughan H."/>
            <person name="Hodgkins S.B."/>
            <person name="Anderson D."/>
            <person name="Sederholm M."/>
            <person name="Temperton B."/>
            <person name="Saleska S.R."/>
            <person name="Tyson G.W."/>
            <person name="Rich V.I."/>
        </authorList>
    </citation>
    <scope>NUCLEOTIDE SEQUENCE [LARGE SCALE GENOMIC DNA]</scope>
    <source>
        <strain evidence="10 11">SMC2</strain>
        <strain evidence="9 12">SMC3</strain>
    </source>
</reference>
<feature type="transmembrane region" description="Helical" evidence="7">
    <location>
        <begin position="81"/>
        <end position="105"/>
    </location>
</feature>
<dbReference type="PANTHER" id="PTHR43744">
    <property type="entry name" value="ABC TRANSPORTER PERMEASE PROTEIN MG189-RELATED-RELATED"/>
    <property type="match status" value="1"/>
</dbReference>
<keyword evidence="6 7" id="KW-0472">Membrane</keyword>
<feature type="transmembrane region" description="Helical" evidence="7">
    <location>
        <begin position="145"/>
        <end position="166"/>
    </location>
</feature>
<feature type="transmembrane region" description="Helical" evidence="7">
    <location>
        <begin position="16"/>
        <end position="37"/>
    </location>
</feature>
<dbReference type="RefSeq" id="WP_119086780.1">
    <property type="nucleotide sequence ID" value="NZ_QXIV01000003.1"/>
</dbReference>
<evidence type="ECO:0000256" key="3">
    <source>
        <dbReference type="ARBA" id="ARBA00022475"/>
    </source>
</evidence>
<protein>
    <submittedName>
        <fullName evidence="9">Carbohydrate ABC transporter permease</fullName>
    </submittedName>
</protein>
<keyword evidence="4 7" id="KW-0812">Transmembrane</keyword>
<keyword evidence="3" id="KW-1003">Cell membrane</keyword>
<dbReference type="EMBL" id="QXIX01000011">
    <property type="protein sequence ID" value="RIE15301.1"/>
    <property type="molecule type" value="Genomic_DNA"/>
</dbReference>
<comment type="subcellular location">
    <subcellularLocation>
        <location evidence="1 7">Cell membrane</location>
        <topology evidence="1 7">Multi-pass membrane protein</topology>
    </subcellularLocation>
</comment>
<dbReference type="Pfam" id="PF00528">
    <property type="entry name" value="BPD_transp_1"/>
    <property type="match status" value="1"/>
</dbReference>
<keyword evidence="5 7" id="KW-1133">Transmembrane helix</keyword>
<dbReference type="PANTHER" id="PTHR43744:SF12">
    <property type="entry name" value="ABC TRANSPORTER PERMEASE PROTEIN MG189-RELATED"/>
    <property type="match status" value="1"/>
</dbReference>
<name>A0A398DIF3_9BACT</name>
<dbReference type="InterPro" id="IPR035906">
    <property type="entry name" value="MetI-like_sf"/>
</dbReference>
<evidence type="ECO:0000256" key="6">
    <source>
        <dbReference type="ARBA" id="ARBA00023136"/>
    </source>
</evidence>
<dbReference type="Gene3D" id="1.10.3720.10">
    <property type="entry name" value="MetI-like"/>
    <property type="match status" value="1"/>
</dbReference>
<dbReference type="GO" id="GO:0005886">
    <property type="term" value="C:plasma membrane"/>
    <property type="evidence" value="ECO:0007669"/>
    <property type="project" value="UniProtKB-SubCell"/>
</dbReference>
<accession>A0A398DIF3</accession>
<evidence type="ECO:0000313" key="11">
    <source>
        <dbReference type="Proteomes" id="UP000265724"/>
    </source>
</evidence>
<comment type="similarity">
    <text evidence="7">Belongs to the binding-protein-dependent transport system permease family.</text>
</comment>
<feature type="transmembrane region" description="Helical" evidence="7">
    <location>
        <begin position="245"/>
        <end position="266"/>
    </location>
</feature>
<dbReference type="Proteomes" id="UP000266042">
    <property type="component" value="Unassembled WGS sequence"/>
</dbReference>